<sequence length="93" mass="10613">MTAPIDPTRFVRLRGLYSRILRTQCEQQEPNNPEAAQALFAQKIYAAQPLTINGNQLDHFDGPVPSARDIPIFTDRHTRTYVVTFDDKVRLAD</sequence>
<accession>A0A117IFM6</accession>
<reference evidence="1 2" key="1">
    <citation type="journal article" date="2016" name="Genome Announc.">
        <title>Draft Genome Sequences of Five Rapidly Growing Mycobacterium Species, M. thermoresistibile, M. fortuitum subsp. acetamidolyticum, M. canariasense, M. brisbanense, and M. novocastrense.</title>
        <authorList>
            <person name="Katahira K."/>
            <person name="Ogura Y."/>
            <person name="Gotoh Y."/>
            <person name="Hayashi T."/>
        </authorList>
    </citation>
    <scope>NUCLEOTIDE SEQUENCE [LARGE SCALE GENOMIC DNA]</scope>
    <source>
        <strain evidence="1 2">JCM6368</strain>
    </source>
</reference>
<comment type="caution">
    <text evidence="1">The sequence shown here is derived from an EMBL/GenBank/DDBJ whole genome shotgun (WGS) entry which is preliminary data.</text>
</comment>
<dbReference type="Proteomes" id="UP000069705">
    <property type="component" value="Unassembled WGS sequence"/>
</dbReference>
<reference evidence="2" key="2">
    <citation type="submission" date="2016-02" db="EMBL/GenBank/DDBJ databases">
        <title>Draft genome sequence of five rapidly growing Mycobacterium species.</title>
        <authorList>
            <person name="Katahira K."/>
            <person name="Gotou Y."/>
            <person name="Iida K."/>
            <person name="Ogura Y."/>
            <person name="Hayashi T."/>
        </authorList>
    </citation>
    <scope>NUCLEOTIDE SEQUENCE [LARGE SCALE GENOMIC DNA]</scope>
    <source>
        <strain evidence="2">JCM6368</strain>
    </source>
</reference>
<proteinExistence type="predicted"/>
<name>A0A117IFM6_MYCFO</name>
<protein>
    <submittedName>
        <fullName evidence="1">Uncharacterized protein</fullName>
    </submittedName>
</protein>
<dbReference type="AlphaFoldDB" id="A0A117IFM6"/>
<dbReference type="EMBL" id="BCSZ01000045">
    <property type="protein sequence ID" value="GAT04465.1"/>
    <property type="molecule type" value="Genomic_DNA"/>
</dbReference>
<gene>
    <name evidence="1" type="ORF">RMCFA_4576</name>
</gene>
<dbReference type="RefSeq" id="WP_131809098.1">
    <property type="nucleotide sequence ID" value="NZ_BCSZ01000045.1"/>
</dbReference>
<evidence type="ECO:0000313" key="2">
    <source>
        <dbReference type="Proteomes" id="UP000069705"/>
    </source>
</evidence>
<organism evidence="1 2">
    <name type="scientific">Mycolicibacterium fortuitum subsp. acetamidolyticum</name>
    <dbReference type="NCBI Taxonomy" id="144550"/>
    <lineage>
        <taxon>Bacteria</taxon>
        <taxon>Bacillati</taxon>
        <taxon>Actinomycetota</taxon>
        <taxon>Actinomycetes</taxon>
        <taxon>Mycobacteriales</taxon>
        <taxon>Mycobacteriaceae</taxon>
        <taxon>Mycolicibacterium</taxon>
    </lineage>
</organism>
<evidence type="ECO:0000313" key="1">
    <source>
        <dbReference type="EMBL" id="GAT04465.1"/>
    </source>
</evidence>